<feature type="compositionally biased region" description="Low complexity" evidence="1">
    <location>
        <begin position="120"/>
        <end position="132"/>
    </location>
</feature>
<feature type="region of interest" description="Disordered" evidence="1">
    <location>
        <begin position="91"/>
        <end position="158"/>
    </location>
</feature>
<keyword evidence="2" id="KW-0812">Transmembrane</keyword>
<feature type="compositionally biased region" description="Polar residues" evidence="1">
    <location>
        <begin position="552"/>
        <end position="572"/>
    </location>
</feature>
<feature type="compositionally biased region" description="Basic residues" evidence="1">
    <location>
        <begin position="99"/>
        <end position="110"/>
    </location>
</feature>
<keyword evidence="4" id="KW-1185">Reference proteome</keyword>
<gene>
    <name evidence="3" type="ORF">CYNAS_LOCUS4623</name>
</gene>
<evidence type="ECO:0000313" key="4">
    <source>
        <dbReference type="Proteomes" id="UP001176961"/>
    </source>
</evidence>
<feature type="compositionally biased region" description="Basic and acidic residues" evidence="1">
    <location>
        <begin position="590"/>
        <end position="603"/>
    </location>
</feature>
<keyword evidence="2" id="KW-1133">Transmembrane helix</keyword>
<keyword evidence="2" id="KW-0472">Membrane</keyword>
<evidence type="ECO:0000256" key="1">
    <source>
        <dbReference type="SAM" id="MobiDB-lite"/>
    </source>
</evidence>
<feature type="region of interest" description="Disordered" evidence="1">
    <location>
        <begin position="539"/>
        <end position="622"/>
    </location>
</feature>
<protein>
    <submittedName>
        <fullName evidence="3">Uncharacterized protein</fullName>
    </submittedName>
</protein>
<organism evidence="3 4">
    <name type="scientific">Cylicocyclus nassatus</name>
    <name type="common">Nematode worm</name>
    <dbReference type="NCBI Taxonomy" id="53992"/>
    <lineage>
        <taxon>Eukaryota</taxon>
        <taxon>Metazoa</taxon>
        <taxon>Ecdysozoa</taxon>
        <taxon>Nematoda</taxon>
        <taxon>Chromadorea</taxon>
        <taxon>Rhabditida</taxon>
        <taxon>Rhabditina</taxon>
        <taxon>Rhabditomorpha</taxon>
        <taxon>Strongyloidea</taxon>
        <taxon>Strongylidae</taxon>
        <taxon>Cylicocyclus</taxon>
    </lineage>
</organism>
<feature type="transmembrane region" description="Helical" evidence="2">
    <location>
        <begin position="47"/>
        <end position="69"/>
    </location>
</feature>
<proteinExistence type="predicted"/>
<evidence type="ECO:0000256" key="2">
    <source>
        <dbReference type="SAM" id="Phobius"/>
    </source>
</evidence>
<accession>A0AA36DS27</accession>
<name>A0AA36DS27_CYLNA</name>
<reference evidence="3" key="1">
    <citation type="submission" date="2023-07" db="EMBL/GenBank/DDBJ databases">
        <authorList>
            <consortium name="CYATHOMIX"/>
        </authorList>
    </citation>
    <scope>NUCLEOTIDE SEQUENCE</scope>
    <source>
        <strain evidence="3">N/A</strain>
    </source>
</reference>
<evidence type="ECO:0000313" key="3">
    <source>
        <dbReference type="EMBL" id="CAJ0592640.1"/>
    </source>
</evidence>
<dbReference type="EMBL" id="CATQJL010000112">
    <property type="protein sequence ID" value="CAJ0592640.1"/>
    <property type="molecule type" value="Genomic_DNA"/>
</dbReference>
<sequence>MIALGNGLREDSSLTADDDFVDVTDERSTTSTGFKAHLRLPFMVQMILFYVSCVIVVVLAFHFSLFNALPPTTTIERQEFTVTNDGDVINQKRNGGVSRRSHRRVAKQISRRTETESQTQRSSRPRPVLLRRPQSRIEPHHWPTPPRSPPRIDDSTRLTETRTRALNLRPINTPLSRSPIRPLAIAPRQPLPIRPQQPSRRIVDSSRRIAVPLPVQSPRWSLGLPRPTTNNILTAPDRILPRTRTIGDARIIDRRPLEMSEAEIEQAVINAIIESSTVSARRRTRIRRPQLRLTSALPSSPMSNTQLTRMQHTSIVSNTAQMEDVFERPFGSRSSTISLKSNMETEAIIPALTTTPMTIIARVDNTAFPTSSIPLSSRRISIVSNKESSSRMRSRSRALHKHSSFSSSVAHFGSAGTKSVEFATEPPTSAPTQFDTFVRSRPITVIGQDGLFTDITTRSPPTDRKPTLTFTQSPSVTLISDDDDELFRTIPFDTDTATDITEEFTFTTSPSPSATLPTPLTEETTTPTLFVDISDEFTTTEKPGAPLDIDSSGRSIEGSNIPSMEGPSNPSTEEPIISSMDGLHIPGMEDPSRPGADDREGTEKTIPSTPIATQIRGPPAPPPPEFLLASTRNGEFKEEELNRNIIEGEQSTVLPPAPIPSTKSFSIQEIGAPGAEPPNDTVVAELNKADDFMEVARRLQLIRSNFIRDRQRRSAKKRH</sequence>
<dbReference type="AlphaFoldDB" id="A0AA36DS27"/>
<dbReference type="Proteomes" id="UP001176961">
    <property type="component" value="Unassembled WGS sequence"/>
</dbReference>
<comment type="caution">
    <text evidence="3">The sequence shown here is derived from an EMBL/GenBank/DDBJ whole genome shotgun (WGS) entry which is preliminary data.</text>
</comment>